<comment type="cofactor">
    <cofactor evidence="2">
        <name>[4Fe-4S] cluster</name>
        <dbReference type="ChEBI" id="CHEBI:49883"/>
    </cofactor>
</comment>
<feature type="transmembrane region" description="Helical" evidence="17">
    <location>
        <begin position="12"/>
        <end position="32"/>
    </location>
</feature>
<accession>A0A839N9G6</accession>
<evidence type="ECO:0000256" key="17">
    <source>
        <dbReference type="SAM" id="Phobius"/>
    </source>
</evidence>
<evidence type="ECO:0000256" key="5">
    <source>
        <dbReference type="ARBA" id="ARBA00017322"/>
    </source>
</evidence>
<dbReference type="GO" id="GO:0005737">
    <property type="term" value="C:cytoplasm"/>
    <property type="evidence" value="ECO:0007669"/>
    <property type="project" value="UniProtKB-SubCell"/>
</dbReference>
<proteinExistence type="predicted"/>
<gene>
    <name evidence="19" type="ORF">FHU39_003898</name>
</gene>
<comment type="catalytic activity">
    <reaction evidence="1">
        <text>ATP + protein L-histidine = ADP + protein N-phospho-L-histidine.</text>
        <dbReference type="EC" id="2.7.13.3"/>
    </reaction>
</comment>
<dbReference type="InterPro" id="IPR003594">
    <property type="entry name" value="HATPase_dom"/>
</dbReference>
<comment type="subcellular location">
    <subcellularLocation>
        <location evidence="3">Cytoplasm</location>
    </subcellularLocation>
</comment>
<keyword evidence="12" id="KW-0411">Iron-sulfur</keyword>
<dbReference type="AlphaFoldDB" id="A0A839N9G6"/>
<feature type="domain" description="Histidine kinase/HSP90-like ATPase" evidence="18">
    <location>
        <begin position="306"/>
        <end position="402"/>
    </location>
</feature>
<name>A0A839N9G6_9MICO</name>
<keyword evidence="6" id="KW-0479">Metal-binding</keyword>
<dbReference type="Gene3D" id="3.30.565.10">
    <property type="entry name" value="Histidine kinase-like ATPase, C-terminal domain"/>
    <property type="match status" value="1"/>
</dbReference>
<evidence type="ECO:0000256" key="14">
    <source>
        <dbReference type="ARBA" id="ARBA00030800"/>
    </source>
</evidence>
<keyword evidence="20" id="KW-1185">Reference proteome</keyword>
<dbReference type="PIRSF" id="PIRSF037434">
    <property type="entry name" value="STHK_ChrS"/>
    <property type="match status" value="1"/>
</dbReference>
<keyword evidence="6" id="KW-0004">4Fe-4S</keyword>
<keyword evidence="17" id="KW-0812">Transmembrane</keyword>
<dbReference type="GO" id="GO:0016020">
    <property type="term" value="C:membrane"/>
    <property type="evidence" value="ECO:0007669"/>
    <property type="project" value="InterPro"/>
</dbReference>
<evidence type="ECO:0000313" key="19">
    <source>
        <dbReference type="EMBL" id="MBB2893867.1"/>
    </source>
</evidence>
<dbReference type="Pfam" id="PF07730">
    <property type="entry name" value="HisKA_3"/>
    <property type="match status" value="1"/>
</dbReference>
<feature type="transmembrane region" description="Helical" evidence="17">
    <location>
        <begin position="115"/>
        <end position="133"/>
    </location>
</feature>
<keyword evidence="11" id="KW-0902">Two-component regulatory system</keyword>
<keyword evidence="9 19" id="KW-0418">Kinase</keyword>
<dbReference type="InterPro" id="IPR036890">
    <property type="entry name" value="HATPase_C_sf"/>
</dbReference>
<evidence type="ECO:0000256" key="8">
    <source>
        <dbReference type="ARBA" id="ARBA00022679"/>
    </source>
</evidence>
<dbReference type="EMBL" id="JACHVQ010000003">
    <property type="protein sequence ID" value="MBB2893867.1"/>
    <property type="molecule type" value="Genomic_DNA"/>
</dbReference>
<evidence type="ECO:0000256" key="15">
    <source>
        <dbReference type="SAM" id="Coils"/>
    </source>
</evidence>
<evidence type="ECO:0000256" key="4">
    <source>
        <dbReference type="ARBA" id="ARBA00012438"/>
    </source>
</evidence>
<evidence type="ECO:0000313" key="20">
    <source>
        <dbReference type="Proteomes" id="UP000559182"/>
    </source>
</evidence>
<evidence type="ECO:0000259" key="18">
    <source>
        <dbReference type="SMART" id="SM00387"/>
    </source>
</evidence>
<feature type="transmembrane region" description="Helical" evidence="17">
    <location>
        <begin position="84"/>
        <end position="108"/>
    </location>
</feature>
<organism evidence="19 20">
    <name type="scientific">Flexivirga oryzae</name>
    <dbReference type="NCBI Taxonomy" id="1794944"/>
    <lineage>
        <taxon>Bacteria</taxon>
        <taxon>Bacillati</taxon>
        <taxon>Actinomycetota</taxon>
        <taxon>Actinomycetes</taxon>
        <taxon>Micrococcales</taxon>
        <taxon>Dermacoccaceae</taxon>
        <taxon>Flexivirga</taxon>
    </lineage>
</organism>
<evidence type="ECO:0000256" key="6">
    <source>
        <dbReference type="ARBA" id="ARBA00022485"/>
    </source>
</evidence>
<comment type="caution">
    <text evidence="19">The sequence shown here is derived from an EMBL/GenBank/DDBJ whole genome shotgun (WGS) entry which is preliminary data.</text>
</comment>
<keyword evidence="7" id="KW-0963">Cytoplasm</keyword>
<dbReference type="InterPro" id="IPR011712">
    <property type="entry name" value="Sig_transdc_His_kin_sub3_dim/P"/>
</dbReference>
<dbReference type="CDD" id="cd16917">
    <property type="entry name" value="HATPase_UhpB-NarQ-NarX-like"/>
    <property type="match status" value="1"/>
</dbReference>
<dbReference type="GO" id="GO:0051539">
    <property type="term" value="F:4 iron, 4 sulfur cluster binding"/>
    <property type="evidence" value="ECO:0007669"/>
    <property type="project" value="UniProtKB-KW"/>
</dbReference>
<evidence type="ECO:0000256" key="13">
    <source>
        <dbReference type="ARBA" id="ARBA00024827"/>
    </source>
</evidence>
<evidence type="ECO:0000256" key="11">
    <source>
        <dbReference type="ARBA" id="ARBA00023012"/>
    </source>
</evidence>
<evidence type="ECO:0000256" key="3">
    <source>
        <dbReference type="ARBA" id="ARBA00004496"/>
    </source>
</evidence>
<dbReference type="GO" id="GO:0046983">
    <property type="term" value="F:protein dimerization activity"/>
    <property type="evidence" value="ECO:0007669"/>
    <property type="project" value="InterPro"/>
</dbReference>
<evidence type="ECO:0000256" key="1">
    <source>
        <dbReference type="ARBA" id="ARBA00000085"/>
    </source>
</evidence>
<dbReference type="PANTHER" id="PTHR24421">
    <property type="entry name" value="NITRATE/NITRITE SENSOR PROTEIN NARX-RELATED"/>
    <property type="match status" value="1"/>
</dbReference>
<evidence type="ECO:0000256" key="16">
    <source>
        <dbReference type="SAM" id="MobiDB-lite"/>
    </source>
</evidence>
<dbReference type="Proteomes" id="UP000559182">
    <property type="component" value="Unassembled WGS sequence"/>
</dbReference>
<keyword evidence="8" id="KW-0808">Transferase</keyword>
<evidence type="ECO:0000256" key="9">
    <source>
        <dbReference type="ARBA" id="ARBA00022777"/>
    </source>
</evidence>
<dbReference type="InterPro" id="IPR004358">
    <property type="entry name" value="Sig_transdc_His_kin-like_C"/>
</dbReference>
<dbReference type="GO" id="GO:0000155">
    <property type="term" value="F:phosphorelay sensor kinase activity"/>
    <property type="evidence" value="ECO:0007669"/>
    <property type="project" value="InterPro"/>
</dbReference>
<dbReference type="Pfam" id="PF02518">
    <property type="entry name" value="HATPase_c"/>
    <property type="match status" value="1"/>
</dbReference>
<dbReference type="SUPFAM" id="SSF55874">
    <property type="entry name" value="ATPase domain of HSP90 chaperone/DNA topoisomerase II/histidine kinase"/>
    <property type="match status" value="1"/>
</dbReference>
<dbReference type="EC" id="2.7.13.3" evidence="4"/>
<dbReference type="Gene3D" id="1.20.5.1930">
    <property type="match status" value="1"/>
</dbReference>
<dbReference type="RefSeq" id="WP_183322291.1">
    <property type="nucleotide sequence ID" value="NZ_JACHVQ010000003.1"/>
</dbReference>
<protein>
    <recommendedName>
        <fullName evidence="5">Oxygen sensor histidine kinase NreB</fullName>
        <ecNumber evidence="4">2.7.13.3</ecNumber>
    </recommendedName>
    <alternativeName>
        <fullName evidence="14">Nitrogen regulation protein B</fullName>
    </alternativeName>
</protein>
<dbReference type="PANTHER" id="PTHR24421:SF62">
    <property type="entry name" value="SENSORY TRANSDUCTION HISTIDINE KINASE"/>
    <property type="match status" value="1"/>
</dbReference>
<evidence type="ECO:0000256" key="2">
    <source>
        <dbReference type="ARBA" id="ARBA00001966"/>
    </source>
</evidence>
<feature type="region of interest" description="Disordered" evidence="16">
    <location>
        <begin position="381"/>
        <end position="404"/>
    </location>
</feature>
<feature type="coiled-coil region" evidence="15">
    <location>
        <begin position="164"/>
        <end position="198"/>
    </location>
</feature>
<dbReference type="InterPro" id="IPR017205">
    <property type="entry name" value="Sig_transdc_His_kinase_ChrS"/>
</dbReference>
<comment type="function">
    <text evidence="13">Member of the two-component regulatory system NreB/NreC involved in the control of dissimilatory nitrate/nitrite reduction in response to oxygen. NreB functions as a direct oxygen sensor histidine kinase which is autophosphorylated, in the absence of oxygen, probably at the conserved histidine residue, and transfers its phosphate group probably to a conserved aspartate residue of NreC. NreB/NreC activates the expression of the nitrate (narGHJI) and nitrite (nir) reductase operons, as well as the putative nitrate transporter gene narT.</text>
</comment>
<keyword evidence="17" id="KW-0472">Membrane</keyword>
<reference evidence="19 20" key="1">
    <citation type="submission" date="2020-08" db="EMBL/GenBank/DDBJ databases">
        <title>Sequencing the genomes of 1000 actinobacteria strains.</title>
        <authorList>
            <person name="Klenk H.-P."/>
        </authorList>
    </citation>
    <scope>NUCLEOTIDE SEQUENCE [LARGE SCALE GENOMIC DNA]</scope>
    <source>
        <strain evidence="19 20">DSM 105369</strain>
    </source>
</reference>
<keyword evidence="17" id="KW-1133">Transmembrane helix</keyword>
<evidence type="ECO:0000256" key="12">
    <source>
        <dbReference type="ARBA" id="ARBA00023014"/>
    </source>
</evidence>
<keyword evidence="10" id="KW-0408">Iron</keyword>
<dbReference type="PRINTS" id="PR00344">
    <property type="entry name" value="BCTRLSENSOR"/>
</dbReference>
<dbReference type="SMART" id="SM00387">
    <property type="entry name" value="HATPase_c"/>
    <property type="match status" value="1"/>
</dbReference>
<feature type="transmembrane region" description="Helical" evidence="17">
    <location>
        <begin position="139"/>
        <end position="164"/>
    </location>
</feature>
<feature type="transmembrane region" description="Helical" evidence="17">
    <location>
        <begin position="44"/>
        <end position="64"/>
    </location>
</feature>
<keyword evidence="15" id="KW-0175">Coiled coil</keyword>
<sequence>MLENHAPTAGTSVMRALQLAMHGLFVLLLAIGTIRGAQVSSRPGMLVAGCVLLFAWYAVGLLLTPSRFGEHRQLAGWCWFVILFAGWTALVAASAELSWVAFALFFLALHLLPRWFALLAVVAGVIVVVVAQLHQPDTAVVPSIVGPTLGAIVAVGISWIYSALRQESEQRRLLNTELVAAQEDLVATSEALAGAQRESGMLAERARLARDVHDTVAQGFSSILLLSRAGLAGEPDTTTLVDMLRQIEETAAVGLDDVRTVVHALTPTDLERSPLSAALQRLVDRQGTGLDVRLVVEGDKRPLPTTIEAALLRIAQGALSNVRQHARARHTVITLAFGDDMVLDITDDGIGFDTATEVVPSAAGGFGLRAIRERARDAGGHATIESAPGDGTSVHVEVPAGGPR</sequence>
<evidence type="ECO:0000256" key="10">
    <source>
        <dbReference type="ARBA" id="ARBA00023004"/>
    </source>
</evidence>
<dbReference type="InterPro" id="IPR050482">
    <property type="entry name" value="Sensor_HK_TwoCompSys"/>
</dbReference>
<evidence type="ECO:0000256" key="7">
    <source>
        <dbReference type="ARBA" id="ARBA00022490"/>
    </source>
</evidence>